<comment type="similarity">
    <text evidence="2">Belongs to the DNA repair metallo-beta-lactamase (DRMBL) family.</text>
</comment>
<evidence type="ECO:0000256" key="1">
    <source>
        <dbReference type="ARBA" id="ARBA00004123"/>
    </source>
</evidence>
<evidence type="ECO:0000256" key="5">
    <source>
        <dbReference type="ARBA" id="ARBA00023242"/>
    </source>
</evidence>
<dbReference type="PANTHER" id="PTHR23240:SF6">
    <property type="entry name" value="DNA CROSS-LINK REPAIR 1A PROTEIN"/>
    <property type="match status" value="1"/>
</dbReference>
<evidence type="ECO:0000313" key="7">
    <source>
        <dbReference type="EMBL" id="TNN08341.1"/>
    </source>
</evidence>
<comment type="caution">
    <text evidence="7">The sequence shown here is derived from an EMBL/GenBank/DDBJ whole genome shotgun (WGS) entry which is preliminary data.</text>
</comment>
<dbReference type="EMBL" id="SKCS01000410">
    <property type="protein sequence ID" value="TNN08341.1"/>
    <property type="molecule type" value="Genomic_DNA"/>
</dbReference>
<sequence>MNKASKKRKHSYHGESILSYFDRDGISQSSVQISDSRVACASLPTTKSSPLETKFKKCPFYKWIPGLSYSLSVVILVDTSITVDAFCYNDIPGCTYYFLSHFHSDHFKGIHKNFKGHIYCSEVTKNLLRDAYGLGLVISVLELEKRTLIGDVEVTALDANHCPGSLMFIFHVLSSRKTYLHTGDFRYTPEMLAHPSSLTNYLSENSAKHLSRIHSVFLDTTYCSSQYDFPTQVDVIHGAVEITRNYLIKDPTVLVICGMYSIGKERFVHGLASELNLKVWLPSNQSRLVKLAAQGSCKVCKELLQYVVDNPHKAQLHVLPMQQLNLSGIIQHQNKMGDRLRTNPFHNSFNLSRHILGWRPTGWSHRQSSNKSQISMMPLPHGIVLEQKKNNIHIYGAPYSEHSSFLELKEFITRLRPKQVQPTVFGKSITVTKNTVNRWLE</sequence>
<dbReference type="InterPro" id="IPR001279">
    <property type="entry name" value="Metallo-B-lactamas"/>
</dbReference>
<feature type="domain" description="Metallo-beta-lactamase" evidence="6">
    <location>
        <begin position="65"/>
        <end position="225"/>
    </location>
</feature>
<dbReference type="GO" id="GO:0036297">
    <property type="term" value="P:interstrand cross-link repair"/>
    <property type="evidence" value="ECO:0007669"/>
    <property type="project" value="TreeGrafter"/>
</dbReference>
<dbReference type="InterPro" id="IPR011084">
    <property type="entry name" value="DRMBL"/>
</dbReference>
<dbReference type="GO" id="GO:0035312">
    <property type="term" value="F:5'-3' DNA exonuclease activity"/>
    <property type="evidence" value="ECO:0007669"/>
    <property type="project" value="TreeGrafter"/>
</dbReference>
<reference evidence="7 8" key="1">
    <citation type="submission" date="2019-03" db="EMBL/GenBank/DDBJ databases">
        <title>An improved genome assembly of the fluke Schistosoma japonicum.</title>
        <authorList>
            <person name="Hu W."/>
            <person name="Luo F."/>
            <person name="Yin M."/>
            <person name="Mo X."/>
            <person name="Sun C."/>
            <person name="Wu Q."/>
            <person name="Zhu B."/>
            <person name="Xiang M."/>
            <person name="Wang J."/>
            <person name="Wang Y."/>
            <person name="Zhang T."/>
            <person name="Xu B."/>
            <person name="Zheng H."/>
            <person name="Feng Z."/>
        </authorList>
    </citation>
    <scope>NUCLEOTIDE SEQUENCE [LARGE SCALE GENOMIC DNA]</scope>
    <source>
        <strain evidence="7">HuSjv2</strain>
        <tissue evidence="7">Worms</tissue>
    </source>
</reference>
<dbReference type="GO" id="GO:0003684">
    <property type="term" value="F:damaged DNA binding"/>
    <property type="evidence" value="ECO:0007669"/>
    <property type="project" value="TreeGrafter"/>
</dbReference>
<dbReference type="CDD" id="cd16273">
    <property type="entry name" value="SNM1A-1C-like_MBL-fold"/>
    <property type="match status" value="1"/>
</dbReference>
<keyword evidence="8" id="KW-1185">Reference proteome</keyword>
<accession>A0A4Z2CVR1</accession>
<dbReference type="PANTHER" id="PTHR23240">
    <property type="entry name" value="DNA CROSS-LINK REPAIR PROTEIN PSO2/SNM1-RELATED"/>
    <property type="match status" value="1"/>
</dbReference>
<evidence type="ECO:0000256" key="3">
    <source>
        <dbReference type="ARBA" id="ARBA00022763"/>
    </source>
</evidence>
<dbReference type="GO" id="GO:0005634">
    <property type="term" value="C:nucleus"/>
    <property type="evidence" value="ECO:0007669"/>
    <property type="project" value="UniProtKB-SubCell"/>
</dbReference>
<evidence type="ECO:0000256" key="4">
    <source>
        <dbReference type="ARBA" id="ARBA00023204"/>
    </source>
</evidence>
<dbReference type="SMART" id="SM00849">
    <property type="entry name" value="Lactamase_B"/>
    <property type="match status" value="1"/>
</dbReference>
<name>A0A4Z2CVR1_SCHJA</name>
<dbReference type="Pfam" id="PF07522">
    <property type="entry name" value="DRMBL"/>
    <property type="match status" value="1"/>
</dbReference>
<dbReference type="GO" id="GO:0006303">
    <property type="term" value="P:double-strand break repair via nonhomologous end joining"/>
    <property type="evidence" value="ECO:0007669"/>
    <property type="project" value="TreeGrafter"/>
</dbReference>
<dbReference type="Gene3D" id="3.60.15.10">
    <property type="entry name" value="Ribonuclease Z/Hydroxyacylglutathione hydrolase-like"/>
    <property type="match status" value="1"/>
</dbReference>
<comment type="subcellular location">
    <subcellularLocation>
        <location evidence="1">Nucleus</location>
    </subcellularLocation>
</comment>
<proteinExistence type="inferred from homology"/>
<keyword evidence="3" id="KW-0227">DNA damage</keyword>
<dbReference type="STRING" id="6182.A0A4Z2CVR1"/>
<dbReference type="AlphaFoldDB" id="A0A4Z2CVR1"/>
<gene>
    <name evidence="7" type="ORF">EWB00_007110</name>
</gene>
<evidence type="ECO:0000313" key="8">
    <source>
        <dbReference type="Proteomes" id="UP000311919"/>
    </source>
</evidence>
<organism evidence="7 8">
    <name type="scientific">Schistosoma japonicum</name>
    <name type="common">Blood fluke</name>
    <dbReference type="NCBI Taxonomy" id="6182"/>
    <lineage>
        <taxon>Eukaryota</taxon>
        <taxon>Metazoa</taxon>
        <taxon>Spiralia</taxon>
        <taxon>Lophotrochozoa</taxon>
        <taxon>Platyhelminthes</taxon>
        <taxon>Trematoda</taxon>
        <taxon>Digenea</taxon>
        <taxon>Strigeidida</taxon>
        <taxon>Schistosomatoidea</taxon>
        <taxon>Schistosomatidae</taxon>
        <taxon>Schistosoma</taxon>
    </lineage>
</organism>
<dbReference type="Proteomes" id="UP000311919">
    <property type="component" value="Unassembled WGS sequence"/>
</dbReference>
<protein>
    <submittedName>
        <fullName evidence="7">DNA cross-link repair 1A protein isoform 1</fullName>
    </submittedName>
</protein>
<dbReference type="OrthoDB" id="262529at2759"/>
<evidence type="ECO:0000256" key="2">
    <source>
        <dbReference type="ARBA" id="ARBA00010304"/>
    </source>
</evidence>
<dbReference type="SUPFAM" id="SSF56281">
    <property type="entry name" value="Metallo-hydrolase/oxidoreductase"/>
    <property type="match status" value="1"/>
</dbReference>
<dbReference type="InterPro" id="IPR036866">
    <property type="entry name" value="RibonucZ/Hydroxyglut_hydro"/>
</dbReference>
<evidence type="ECO:0000259" key="6">
    <source>
        <dbReference type="SMART" id="SM00849"/>
    </source>
</evidence>
<dbReference type="Gene3D" id="3.40.50.12650">
    <property type="match status" value="1"/>
</dbReference>
<keyword evidence="5" id="KW-0539">Nucleus</keyword>
<keyword evidence="4" id="KW-0234">DNA repair</keyword>